<keyword evidence="3" id="KW-1185">Reference proteome</keyword>
<evidence type="ECO:0000256" key="1">
    <source>
        <dbReference type="SAM" id="Phobius"/>
    </source>
</evidence>
<accession>A0A7X1I655</accession>
<keyword evidence="1" id="KW-0812">Transmembrane</keyword>
<feature type="transmembrane region" description="Helical" evidence="1">
    <location>
        <begin position="65"/>
        <end position="84"/>
    </location>
</feature>
<gene>
    <name evidence="2" type="ORF">H1R13_32145</name>
</gene>
<evidence type="ECO:0000313" key="3">
    <source>
        <dbReference type="Proteomes" id="UP000517694"/>
    </source>
</evidence>
<keyword evidence="1" id="KW-1133">Transmembrane helix</keyword>
<reference evidence="2 3" key="1">
    <citation type="submission" date="2020-08" db="EMBL/GenBank/DDBJ databases">
        <title>Whole-Genome Sequence of French Clinical Streptomyces mexicanus Strain Q0842.</title>
        <authorList>
            <person name="Boxberger M."/>
            <person name="La Scola B."/>
        </authorList>
    </citation>
    <scope>NUCLEOTIDE SEQUENCE [LARGE SCALE GENOMIC DNA]</scope>
    <source>
        <strain evidence="2 3">Marseille-Q0842</strain>
    </source>
</reference>
<proteinExistence type="predicted"/>
<sequence>MTLPVPTDPQETAPLPVTVSSAQTAVADMRATARWTVAATAAVGGVLLGGLPFAAIGKLHGGGDLALAVGGLAVAMAGVFWVIWATGEVLTPRFVTLTSLDGPGLAGLRAAVQREPEAFFGPFGASAAELDRSCRHHTQTAARIARLLVTETDDVRRARLTHWLGVARSNAAHARARRRALLELVHAWQVRATLRRARIHTLLASLLVVAGAVLFLLATDGG</sequence>
<name>A0A7X1I655_9ACTN</name>
<dbReference type="RefSeq" id="WP_159662892.1">
    <property type="nucleotide sequence ID" value="NZ_JACMHY010000018.1"/>
</dbReference>
<organism evidence="2 3">
    <name type="scientific">Streptomyces mexicanus</name>
    <dbReference type="NCBI Taxonomy" id="178566"/>
    <lineage>
        <taxon>Bacteria</taxon>
        <taxon>Bacillati</taxon>
        <taxon>Actinomycetota</taxon>
        <taxon>Actinomycetes</taxon>
        <taxon>Kitasatosporales</taxon>
        <taxon>Streptomycetaceae</taxon>
        <taxon>Streptomyces</taxon>
    </lineage>
</organism>
<feature type="transmembrane region" description="Helical" evidence="1">
    <location>
        <begin position="37"/>
        <end position="59"/>
    </location>
</feature>
<evidence type="ECO:0000313" key="2">
    <source>
        <dbReference type="EMBL" id="MBC2869446.1"/>
    </source>
</evidence>
<protein>
    <submittedName>
        <fullName evidence="2">Uncharacterized protein</fullName>
    </submittedName>
</protein>
<dbReference type="EMBL" id="JACMHY010000018">
    <property type="protein sequence ID" value="MBC2869446.1"/>
    <property type="molecule type" value="Genomic_DNA"/>
</dbReference>
<keyword evidence="1" id="KW-0472">Membrane</keyword>
<feature type="transmembrane region" description="Helical" evidence="1">
    <location>
        <begin position="199"/>
        <end position="218"/>
    </location>
</feature>
<dbReference type="OrthoDB" id="4235636at2"/>
<dbReference type="AlphaFoldDB" id="A0A7X1I655"/>
<comment type="caution">
    <text evidence="2">The sequence shown here is derived from an EMBL/GenBank/DDBJ whole genome shotgun (WGS) entry which is preliminary data.</text>
</comment>
<dbReference type="Proteomes" id="UP000517694">
    <property type="component" value="Unassembled WGS sequence"/>
</dbReference>